<dbReference type="STRING" id="1225564.AA309_22775"/>
<organism evidence="2 3">
    <name type="scientific">Microvirga vignae</name>
    <dbReference type="NCBI Taxonomy" id="1225564"/>
    <lineage>
        <taxon>Bacteria</taxon>
        <taxon>Pseudomonadati</taxon>
        <taxon>Pseudomonadota</taxon>
        <taxon>Alphaproteobacteria</taxon>
        <taxon>Hyphomicrobiales</taxon>
        <taxon>Methylobacteriaceae</taxon>
        <taxon>Microvirga</taxon>
    </lineage>
</organism>
<dbReference type="InterPro" id="IPR035437">
    <property type="entry name" value="SNase_OB-fold_sf"/>
</dbReference>
<evidence type="ECO:0000313" key="3">
    <source>
        <dbReference type="Proteomes" id="UP000035489"/>
    </source>
</evidence>
<reference evidence="2 3" key="1">
    <citation type="submission" date="2015-05" db="EMBL/GenBank/DDBJ databases">
        <title>Draft genome sequence of Microvirga vignae strain BR3299, a novel nitrogen fixing bacteria isolated from Brazil semi-aired region.</title>
        <authorList>
            <person name="Zilli J.E."/>
            <person name="Passos S.R."/>
            <person name="Leite J."/>
            <person name="Baldani J.I."/>
            <person name="Xavier G.R."/>
            <person name="Rumjaneck N.G."/>
            <person name="Simoes-Araujo J.L."/>
        </authorList>
    </citation>
    <scope>NUCLEOTIDE SEQUENCE [LARGE SCALE GENOMIC DNA]</scope>
    <source>
        <strain evidence="2 3">BR3299</strain>
    </source>
</reference>
<evidence type="ECO:0000313" key="2">
    <source>
        <dbReference type="EMBL" id="KLK91030.1"/>
    </source>
</evidence>
<dbReference type="Gene3D" id="2.40.50.90">
    <property type="match status" value="1"/>
</dbReference>
<dbReference type="EMBL" id="LCYG01000062">
    <property type="protein sequence ID" value="KLK91030.1"/>
    <property type="molecule type" value="Genomic_DNA"/>
</dbReference>
<sequence length="141" mass="15551">MAGGLAFKFFPSSQLFTQSHSGSGISSATFRLCGSSLERNCVIDGDTVRYEGVKIRLADFDTPEISSPKCTSELELGHKAKLRLLDLMNAGPFEVAYHGRRDEDVYGRKLRIISRNGHSVGETLIAEGLARPWDGARRSWC</sequence>
<dbReference type="Proteomes" id="UP000035489">
    <property type="component" value="Unassembled WGS sequence"/>
</dbReference>
<dbReference type="SUPFAM" id="SSF50199">
    <property type="entry name" value="Staphylococcal nuclease"/>
    <property type="match status" value="1"/>
</dbReference>
<dbReference type="PROSITE" id="PS50830">
    <property type="entry name" value="TNASE_3"/>
    <property type="match status" value="1"/>
</dbReference>
<dbReference type="Pfam" id="PF00565">
    <property type="entry name" value="SNase"/>
    <property type="match status" value="1"/>
</dbReference>
<feature type="domain" description="TNase-like" evidence="1">
    <location>
        <begin position="42"/>
        <end position="131"/>
    </location>
</feature>
<dbReference type="AlphaFoldDB" id="A0A0H1R6Z2"/>
<dbReference type="InterPro" id="IPR016071">
    <property type="entry name" value="Staphylococal_nuclease_OB-fold"/>
</dbReference>
<keyword evidence="3" id="KW-1185">Reference proteome</keyword>
<proteinExistence type="predicted"/>
<dbReference type="PATRIC" id="fig|1225564.3.peg.5941"/>
<evidence type="ECO:0000259" key="1">
    <source>
        <dbReference type="PROSITE" id="PS50830"/>
    </source>
</evidence>
<protein>
    <recommendedName>
        <fullName evidence="1">TNase-like domain-containing protein</fullName>
    </recommendedName>
</protein>
<accession>A0A0H1R6Z2</accession>
<name>A0A0H1R6Z2_9HYPH</name>
<comment type="caution">
    <text evidence="2">The sequence shown here is derived from an EMBL/GenBank/DDBJ whole genome shotgun (WGS) entry which is preliminary data.</text>
</comment>
<gene>
    <name evidence="2" type="ORF">AA309_22775</name>
</gene>